<keyword evidence="1" id="KW-1133">Transmembrane helix</keyword>
<reference evidence="2 3" key="1">
    <citation type="submission" date="2016-10" db="EMBL/GenBank/DDBJ databases">
        <authorList>
            <person name="Varghese N."/>
            <person name="Submissions S."/>
        </authorList>
    </citation>
    <scope>NUCLEOTIDE SEQUENCE [LARGE SCALE GENOMIC DNA]</scope>
    <source>
        <strain evidence="2 3">Mar_2010_102</strain>
    </source>
</reference>
<accession>A0A1H1KU85</accession>
<evidence type="ECO:0000313" key="3">
    <source>
        <dbReference type="Proteomes" id="UP000198858"/>
    </source>
</evidence>
<keyword evidence="3" id="KW-1185">Reference proteome</keyword>
<dbReference type="EMBL" id="LT629745">
    <property type="protein sequence ID" value="SDR65898.1"/>
    <property type="molecule type" value="Genomic_DNA"/>
</dbReference>
<organism evidence="2 3">
    <name type="scientific">Christiangramia echinicola</name>
    <dbReference type="NCBI Taxonomy" id="279359"/>
    <lineage>
        <taxon>Bacteria</taxon>
        <taxon>Pseudomonadati</taxon>
        <taxon>Bacteroidota</taxon>
        <taxon>Flavobacteriia</taxon>
        <taxon>Flavobacteriales</taxon>
        <taxon>Flavobacteriaceae</taxon>
        <taxon>Christiangramia</taxon>
    </lineage>
</organism>
<name>A0A1H1KU85_9FLAO</name>
<protein>
    <submittedName>
        <fullName evidence="2">Uncharacterized protein</fullName>
    </submittedName>
</protein>
<evidence type="ECO:0000256" key="1">
    <source>
        <dbReference type="SAM" id="Phobius"/>
    </source>
</evidence>
<sequence>MYHLVGWIYIWIRYRDKERVRSIIQTKYNDRFYNAGVEFIFSIFGVILISVLLIFLFGFLGRLFFDLIK</sequence>
<evidence type="ECO:0000313" key="2">
    <source>
        <dbReference type="EMBL" id="SDR65898.1"/>
    </source>
</evidence>
<dbReference type="Proteomes" id="UP000198858">
    <property type="component" value="Chromosome I"/>
</dbReference>
<keyword evidence="1" id="KW-0472">Membrane</keyword>
<keyword evidence="1" id="KW-0812">Transmembrane</keyword>
<dbReference type="STRING" id="1250231.SAMN04488552_0208"/>
<proteinExistence type="predicted"/>
<gene>
    <name evidence="2" type="ORF">SAMN04488552_0208</name>
</gene>
<feature type="transmembrane region" description="Helical" evidence="1">
    <location>
        <begin position="39"/>
        <end position="65"/>
    </location>
</feature>
<dbReference type="AlphaFoldDB" id="A0A1H1KU85"/>